<dbReference type="Proteomes" id="UP001174909">
    <property type="component" value="Unassembled WGS sequence"/>
</dbReference>
<protein>
    <submittedName>
        <fullName evidence="1">Uncharacterized protein</fullName>
    </submittedName>
</protein>
<dbReference type="AlphaFoldDB" id="A0AA35TS23"/>
<comment type="caution">
    <text evidence="1">The sequence shown here is derived from an EMBL/GenBank/DDBJ whole genome shotgun (WGS) entry which is preliminary data.</text>
</comment>
<evidence type="ECO:0000313" key="1">
    <source>
        <dbReference type="EMBL" id="CAI8052833.1"/>
    </source>
</evidence>
<organism evidence="1 2">
    <name type="scientific">Geodia barretti</name>
    <name type="common">Barrett's horny sponge</name>
    <dbReference type="NCBI Taxonomy" id="519541"/>
    <lineage>
        <taxon>Eukaryota</taxon>
        <taxon>Metazoa</taxon>
        <taxon>Porifera</taxon>
        <taxon>Demospongiae</taxon>
        <taxon>Heteroscleromorpha</taxon>
        <taxon>Tetractinellida</taxon>
        <taxon>Astrophorina</taxon>
        <taxon>Geodiidae</taxon>
        <taxon>Geodia</taxon>
    </lineage>
</organism>
<reference evidence="1" key="1">
    <citation type="submission" date="2023-03" db="EMBL/GenBank/DDBJ databases">
        <authorList>
            <person name="Steffen K."/>
            <person name="Cardenas P."/>
        </authorList>
    </citation>
    <scope>NUCLEOTIDE SEQUENCE</scope>
</reference>
<keyword evidence="2" id="KW-1185">Reference proteome</keyword>
<accession>A0AA35TS23</accession>
<proteinExistence type="predicted"/>
<name>A0AA35TS23_GEOBA</name>
<evidence type="ECO:0000313" key="2">
    <source>
        <dbReference type="Proteomes" id="UP001174909"/>
    </source>
</evidence>
<gene>
    <name evidence="1" type="ORF">GBAR_LOCUS28913</name>
</gene>
<sequence>MAGRLEGELMTWSPRPLSKRKSVLFNPYNVLETVKGVDDWWSEGDYLCRGGGLGYWLAVSEQRRQEIEKQYDDPDEQKMKLIECWMTHIFASWQWLSRAVGRVGQTQLAPLISSYDQPTTGMESFKNATF</sequence>
<dbReference type="EMBL" id="CASHTH010004043">
    <property type="protein sequence ID" value="CAI8052833.1"/>
    <property type="molecule type" value="Genomic_DNA"/>
</dbReference>